<dbReference type="Gene3D" id="2.115.10.20">
    <property type="entry name" value="Glycosyl hydrolase domain, family 43"/>
    <property type="match status" value="1"/>
</dbReference>
<evidence type="ECO:0000313" key="2">
    <source>
        <dbReference type="EMBL" id="MBC5728483.1"/>
    </source>
</evidence>
<dbReference type="InterPro" id="IPR023296">
    <property type="entry name" value="Glyco_hydro_beta-prop_sf"/>
</dbReference>
<dbReference type="EMBL" id="JACOPS010000003">
    <property type="protein sequence ID" value="MBC5728483.1"/>
    <property type="molecule type" value="Genomic_DNA"/>
</dbReference>
<dbReference type="SUPFAM" id="SSF63446">
    <property type="entry name" value="Type I dockerin domain"/>
    <property type="match status" value="1"/>
</dbReference>
<dbReference type="SUPFAM" id="SSF75005">
    <property type="entry name" value="Arabinanase/levansucrase/invertase"/>
    <property type="match status" value="1"/>
</dbReference>
<keyword evidence="3" id="KW-1185">Reference proteome</keyword>
<protein>
    <recommendedName>
        <fullName evidence="4">Dockerin domain-containing protein</fullName>
    </recommendedName>
</protein>
<keyword evidence="1" id="KW-0732">Signal</keyword>
<dbReference type="Proteomes" id="UP000636755">
    <property type="component" value="Unassembled WGS sequence"/>
</dbReference>
<name>A0ABR7HLS3_9FIRM</name>
<proteinExistence type="predicted"/>
<dbReference type="Gene3D" id="1.10.1330.10">
    <property type="entry name" value="Dockerin domain"/>
    <property type="match status" value="1"/>
</dbReference>
<dbReference type="PROSITE" id="PS00018">
    <property type="entry name" value="EF_HAND_1"/>
    <property type="match status" value="2"/>
</dbReference>
<dbReference type="InterPro" id="IPR036439">
    <property type="entry name" value="Dockerin_dom_sf"/>
</dbReference>
<feature type="chain" id="PRO_5046107897" description="Dockerin domain-containing protein" evidence="1">
    <location>
        <begin position="29"/>
        <end position="416"/>
    </location>
</feature>
<gene>
    <name evidence="2" type="ORF">H8R91_08120</name>
</gene>
<sequence length="416" mass="47374">MNNKMLKKAVSALLAVVAVSSVAISASAYDINKYDLNSDGILDVRDVTYLQNAIANGDNIDGKADFDGSGSININDVTYAQNIINGSFYIKPDFNLQSNSKSKLNLKSVYIGADSKYPNNAYHPKVVDTGEKWNGYRYWLSYTPYPNGNDKYENPTIVGSNDLINYSEIKFCEGIRDDYKAGVRFNSDSELVYNPDKNRLELFWRYTDYEKNYMALYMRYSYDGNKWSGRTPVYETDNRKKYDMVSPAIVYENGTYKLWYVNGYKVWYKEYKGGVWSDSAVTALTYPTTTYTWHIDVEKINGKYELLACSTQDKSDRRHMSLYHSTSSNGFDWSEAQVVLKPSSDPSNWDGGGLYRSAFIYTNGNYIVLYSGRNDNGDFGTGLVFGDSMNKLQGTDLDFIGNQKTSADKLWKYINQ</sequence>
<organism evidence="2 3">
    <name type="scientific">Ruminococcus intestinalis</name>
    <dbReference type="NCBI Taxonomy" id="2763066"/>
    <lineage>
        <taxon>Bacteria</taxon>
        <taxon>Bacillati</taxon>
        <taxon>Bacillota</taxon>
        <taxon>Clostridia</taxon>
        <taxon>Eubacteriales</taxon>
        <taxon>Oscillospiraceae</taxon>
        <taxon>Ruminococcus</taxon>
    </lineage>
</organism>
<feature type="signal peptide" evidence="1">
    <location>
        <begin position="1"/>
        <end position="28"/>
    </location>
</feature>
<dbReference type="RefSeq" id="WP_186935592.1">
    <property type="nucleotide sequence ID" value="NZ_JACOPS010000003.1"/>
</dbReference>
<evidence type="ECO:0000313" key="3">
    <source>
        <dbReference type="Proteomes" id="UP000636755"/>
    </source>
</evidence>
<reference evidence="2 3" key="1">
    <citation type="submission" date="2020-08" db="EMBL/GenBank/DDBJ databases">
        <title>Genome public.</title>
        <authorList>
            <person name="Liu C."/>
            <person name="Sun Q."/>
        </authorList>
    </citation>
    <scope>NUCLEOTIDE SEQUENCE [LARGE SCALE GENOMIC DNA]</scope>
    <source>
        <strain evidence="2 3">NSJ-71</strain>
    </source>
</reference>
<accession>A0ABR7HLS3</accession>
<dbReference type="CDD" id="cd14256">
    <property type="entry name" value="Dockerin_I"/>
    <property type="match status" value="1"/>
</dbReference>
<comment type="caution">
    <text evidence="2">The sequence shown here is derived from an EMBL/GenBank/DDBJ whole genome shotgun (WGS) entry which is preliminary data.</text>
</comment>
<dbReference type="InterPro" id="IPR018247">
    <property type="entry name" value="EF_Hand_1_Ca_BS"/>
</dbReference>
<evidence type="ECO:0008006" key="4">
    <source>
        <dbReference type="Google" id="ProtNLM"/>
    </source>
</evidence>
<evidence type="ECO:0000256" key="1">
    <source>
        <dbReference type="SAM" id="SignalP"/>
    </source>
</evidence>